<dbReference type="PANTHER" id="PTHR24305:SF235">
    <property type="entry name" value="CYTOCHROME P450 MONOOXYGENASE APDB-RELATED"/>
    <property type="match status" value="1"/>
</dbReference>
<evidence type="ECO:0000256" key="3">
    <source>
        <dbReference type="ARBA" id="ARBA00022723"/>
    </source>
</evidence>
<protein>
    <submittedName>
        <fullName evidence="8">Cytochrome P450</fullName>
    </submittedName>
</protein>
<keyword evidence="9" id="KW-1185">Reference proteome</keyword>
<organism evidence="8 9">
    <name type="scientific">Aspergillus homomorphus (strain CBS 101889)</name>
    <dbReference type="NCBI Taxonomy" id="1450537"/>
    <lineage>
        <taxon>Eukaryota</taxon>
        <taxon>Fungi</taxon>
        <taxon>Dikarya</taxon>
        <taxon>Ascomycota</taxon>
        <taxon>Pezizomycotina</taxon>
        <taxon>Eurotiomycetes</taxon>
        <taxon>Eurotiomycetidae</taxon>
        <taxon>Eurotiales</taxon>
        <taxon>Aspergillaceae</taxon>
        <taxon>Aspergillus</taxon>
        <taxon>Aspergillus subgen. Circumdati</taxon>
    </lineage>
</organism>
<evidence type="ECO:0000256" key="6">
    <source>
        <dbReference type="ARBA" id="ARBA00023033"/>
    </source>
</evidence>
<keyword evidence="3" id="KW-0479">Metal-binding</keyword>
<dbReference type="AlphaFoldDB" id="A0A395HYB6"/>
<evidence type="ECO:0000256" key="7">
    <source>
        <dbReference type="SAM" id="SignalP"/>
    </source>
</evidence>
<dbReference type="GO" id="GO:0020037">
    <property type="term" value="F:heme binding"/>
    <property type="evidence" value="ECO:0007669"/>
    <property type="project" value="InterPro"/>
</dbReference>
<dbReference type="InterPro" id="IPR001128">
    <property type="entry name" value="Cyt_P450"/>
</dbReference>
<feature type="signal peptide" evidence="7">
    <location>
        <begin position="1"/>
        <end position="18"/>
    </location>
</feature>
<gene>
    <name evidence="8" type="ORF">BO97DRAFT_58219</name>
</gene>
<dbReference type="VEuPathDB" id="FungiDB:BO97DRAFT_58219"/>
<dbReference type="GO" id="GO:0005506">
    <property type="term" value="F:iron ion binding"/>
    <property type="evidence" value="ECO:0007669"/>
    <property type="project" value="InterPro"/>
</dbReference>
<comment type="similarity">
    <text evidence="2">Belongs to the cytochrome P450 family.</text>
</comment>
<comment type="cofactor">
    <cofactor evidence="1">
        <name>heme</name>
        <dbReference type="ChEBI" id="CHEBI:30413"/>
    </cofactor>
</comment>
<evidence type="ECO:0000256" key="4">
    <source>
        <dbReference type="ARBA" id="ARBA00023002"/>
    </source>
</evidence>
<reference evidence="8 9" key="1">
    <citation type="submission" date="2018-02" db="EMBL/GenBank/DDBJ databases">
        <title>The genomes of Aspergillus section Nigri reveals drivers in fungal speciation.</title>
        <authorList>
            <consortium name="DOE Joint Genome Institute"/>
            <person name="Vesth T.C."/>
            <person name="Nybo J."/>
            <person name="Theobald S."/>
            <person name="Brandl J."/>
            <person name="Frisvad J.C."/>
            <person name="Nielsen K.F."/>
            <person name="Lyhne E.K."/>
            <person name="Kogle M.E."/>
            <person name="Kuo A."/>
            <person name="Riley R."/>
            <person name="Clum A."/>
            <person name="Nolan M."/>
            <person name="Lipzen A."/>
            <person name="Salamov A."/>
            <person name="Henrissat B."/>
            <person name="Wiebenga A."/>
            <person name="De vries R.P."/>
            <person name="Grigoriev I.V."/>
            <person name="Mortensen U.H."/>
            <person name="Andersen M.R."/>
            <person name="Baker S.E."/>
        </authorList>
    </citation>
    <scope>NUCLEOTIDE SEQUENCE [LARGE SCALE GENOMIC DNA]</scope>
    <source>
        <strain evidence="8 9">CBS 101889</strain>
    </source>
</reference>
<keyword evidence="5" id="KW-0408">Iron</keyword>
<keyword evidence="7" id="KW-0732">Signal</keyword>
<keyword evidence="6" id="KW-0503">Monooxygenase</keyword>
<dbReference type="Proteomes" id="UP000248961">
    <property type="component" value="Unassembled WGS sequence"/>
</dbReference>
<dbReference type="Pfam" id="PF00067">
    <property type="entry name" value="p450"/>
    <property type="match status" value="1"/>
</dbReference>
<evidence type="ECO:0000256" key="5">
    <source>
        <dbReference type="ARBA" id="ARBA00023004"/>
    </source>
</evidence>
<name>A0A395HYB6_ASPHC</name>
<dbReference type="EMBL" id="KZ824283">
    <property type="protein sequence ID" value="RAL12499.1"/>
    <property type="molecule type" value="Genomic_DNA"/>
</dbReference>
<evidence type="ECO:0000313" key="8">
    <source>
        <dbReference type="EMBL" id="RAL12499.1"/>
    </source>
</evidence>
<dbReference type="GO" id="GO:0004497">
    <property type="term" value="F:monooxygenase activity"/>
    <property type="evidence" value="ECO:0007669"/>
    <property type="project" value="UniProtKB-KW"/>
</dbReference>
<proteinExistence type="inferred from homology"/>
<dbReference type="GO" id="GO:0044550">
    <property type="term" value="P:secondary metabolite biosynthetic process"/>
    <property type="evidence" value="ECO:0007669"/>
    <property type="project" value="UniProtKB-ARBA"/>
</dbReference>
<feature type="chain" id="PRO_5017191885" evidence="7">
    <location>
        <begin position="19"/>
        <end position="455"/>
    </location>
</feature>
<dbReference type="GeneID" id="37205211"/>
<dbReference type="GO" id="GO:0016705">
    <property type="term" value="F:oxidoreductase activity, acting on paired donors, with incorporation or reduction of molecular oxygen"/>
    <property type="evidence" value="ECO:0007669"/>
    <property type="project" value="InterPro"/>
</dbReference>
<dbReference type="RefSeq" id="XP_025551653.1">
    <property type="nucleotide sequence ID" value="XM_025700922.1"/>
</dbReference>
<dbReference type="OrthoDB" id="3934656at2759"/>
<dbReference type="InterPro" id="IPR050121">
    <property type="entry name" value="Cytochrome_P450_monoxygenase"/>
</dbReference>
<dbReference type="InterPro" id="IPR036396">
    <property type="entry name" value="Cyt_P450_sf"/>
</dbReference>
<dbReference type="SUPFAM" id="SSF48264">
    <property type="entry name" value="Cytochrome P450"/>
    <property type="match status" value="1"/>
</dbReference>
<sequence>MLLGVLVVFLALLAFANAFRQHARLKSIPGPLIAGVSRWWHIYMRTSQDYGRELSALHAKYGKIFRLGPNHISVSDPEVISQLCLSQTYSISLSSNAQISPNFDDYGDHGTPTASFRQPIRFDEYEGINDVPRKQLLSAVNRQHYVDLAAWLRIFATTFIDTFIFDEPSNTARMKTRSTNAHSPQITSIVDHILFNSPISSMKRYRGRQLIHYAMRSIHNLAIPAQSAGLAKPTPDSSITSNDSIPASDDLASEAESMIAAFVSVFPFLLRYPQILSILQHEIDSAYITGALSDTPRWGEIRRLSYLSAVMKESLRLSCSPNTDREFRTSASYDLRSEPAIPSGTTIIICNAYVAQFNREIYGDDAHLFRPERWLPVADDNAQQRKRMDQALLLFHPGLRTNTRLRAVWLELKKVVVQLLLKFDIQPLSNTDIEPTLDVLGSSPTVCMSPRRPGL</sequence>
<evidence type="ECO:0000313" key="9">
    <source>
        <dbReference type="Proteomes" id="UP000248961"/>
    </source>
</evidence>
<accession>A0A395HYB6</accession>
<evidence type="ECO:0000256" key="2">
    <source>
        <dbReference type="ARBA" id="ARBA00010617"/>
    </source>
</evidence>
<keyword evidence="4" id="KW-0560">Oxidoreductase</keyword>
<evidence type="ECO:0000256" key="1">
    <source>
        <dbReference type="ARBA" id="ARBA00001971"/>
    </source>
</evidence>
<dbReference type="PANTHER" id="PTHR24305">
    <property type="entry name" value="CYTOCHROME P450"/>
    <property type="match status" value="1"/>
</dbReference>
<dbReference type="STRING" id="1450537.A0A395HYB6"/>
<dbReference type="Gene3D" id="1.10.630.10">
    <property type="entry name" value="Cytochrome P450"/>
    <property type="match status" value="1"/>
</dbReference>